<gene>
    <name evidence="1" type="ORF">FIA58_016075</name>
</gene>
<proteinExistence type="predicted"/>
<sequence length="67" mass="7493">MGRVIYAITVLKTTSGKCKWQPIQIRQNYDGQKYGVSFVNGNMGLAIPSECSEAKKYFKSTTVKKTV</sequence>
<comment type="caution">
    <text evidence="1">The sequence shown here is derived from an EMBL/GenBank/DDBJ whole genome shotgun (WGS) entry which is preliminary data.</text>
</comment>
<keyword evidence="2" id="KW-1185">Reference proteome</keyword>
<organism evidence="1 2">
    <name type="scientific">Flavobacterium jejuense</name>
    <dbReference type="NCBI Taxonomy" id="1544455"/>
    <lineage>
        <taxon>Bacteria</taxon>
        <taxon>Pseudomonadati</taxon>
        <taxon>Bacteroidota</taxon>
        <taxon>Flavobacteriia</taxon>
        <taxon>Flavobacteriales</taxon>
        <taxon>Flavobacteriaceae</taxon>
        <taxon>Flavobacterium</taxon>
    </lineage>
</organism>
<dbReference type="EMBL" id="VEVQ02000012">
    <property type="protein sequence ID" value="NHN27200.1"/>
    <property type="molecule type" value="Genomic_DNA"/>
</dbReference>
<reference evidence="1" key="1">
    <citation type="submission" date="2019-05" db="EMBL/GenBank/DDBJ databases">
        <authorList>
            <person name="Lianzixin W."/>
        </authorList>
    </citation>
    <scope>NUCLEOTIDE SEQUENCE</scope>
    <source>
        <strain evidence="1">EC11</strain>
    </source>
</reference>
<name>A0ABX0ITH5_9FLAO</name>
<protein>
    <submittedName>
        <fullName evidence="1">Uncharacterized protein</fullName>
    </submittedName>
</protein>
<dbReference type="RefSeq" id="WP_140963668.1">
    <property type="nucleotide sequence ID" value="NZ_VEVQ02000012.1"/>
</dbReference>
<dbReference type="Proteomes" id="UP000817854">
    <property type="component" value="Unassembled WGS sequence"/>
</dbReference>
<accession>A0ABX0ITH5</accession>
<evidence type="ECO:0000313" key="2">
    <source>
        <dbReference type="Proteomes" id="UP000817854"/>
    </source>
</evidence>
<evidence type="ECO:0000313" key="1">
    <source>
        <dbReference type="EMBL" id="NHN27200.1"/>
    </source>
</evidence>
<reference evidence="1" key="2">
    <citation type="submission" date="2020-02" db="EMBL/GenBank/DDBJ databases">
        <title>Flavobacterium profundi sp. nov., isolated from a deep-sea seamount.</title>
        <authorList>
            <person name="Zhang D.-C."/>
        </authorList>
    </citation>
    <scope>NUCLEOTIDE SEQUENCE</scope>
    <source>
        <strain evidence="1">EC11</strain>
    </source>
</reference>